<feature type="compositionally biased region" description="Pro residues" evidence="4">
    <location>
        <begin position="576"/>
        <end position="593"/>
    </location>
</feature>
<feature type="signal peptide" evidence="5">
    <location>
        <begin position="1"/>
        <end position="22"/>
    </location>
</feature>
<feature type="domain" description="Thioredoxin" evidence="6">
    <location>
        <begin position="831"/>
        <end position="980"/>
    </location>
</feature>
<dbReference type="AlphaFoldDB" id="A0A517YN05"/>
<evidence type="ECO:0000256" key="2">
    <source>
        <dbReference type="ARBA" id="ARBA00022748"/>
    </source>
</evidence>
<dbReference type="EMBL" id="CP036274">
    <property type="protein sequence ID" value="QDU31594.1"/>
    <property type="molecule type" value="Genomic_DNA"/>
</dbReference>
<dbReference type="PROSITE" id="PS51257">
    <property type="entry name" value="PROKAR_LIPOPROTEIN"/>
    <property type="match status" value="1"/>
</dbReference>
<comment type="subcellular location">
    <subcellularLocation>
        <location evidence="1">Cell envelope</location>
    </subcellularLocation>
</comment>
<evidence type="ECO:0000259" key="6">
    <source>
        <dbReference type="PROSITE" id="PS51352"/>
    </source>
</evidence>
<evidence type="ECO:0000256" key="3">
    <source>
        <dbReference type="ARBA" id="ARBA00023284"/>
    </source>
</evidence>
<dbReference type="InterPro" id="IPR013766">
    <property type="entry name" value="Thioredoxin_domain"/>
</dbReference>
<dbReference type="PROSITE" id="PS51352">
    <property type="entry name" value="THIOREDOXIN_2"/>
    <property type="match status" value="2"/>
</dbReference>
<feature type="chain" id="PRO_5021958285" evidence="5">
    <location>
        <begin position="23"/>
        <end position="980"/>
    </location>
</feature>
<dbReference type="CDD" id="cd02966">
    <property type="entry name" value="TlpA_like_family"/>
    <property type="match status" value="2"/>
</dbReference>
<gene>
    <name evidence="7" type="primary">tlpA_2</name>
    <name evidence="7" type="ORF">ETAA8_67540</name>
</gene>
<evidence type="ECO:0000256" key="1">
    <source>
        <dbReference type="ARBA" id="ARBA00004196"/>
    </source>
</evidence>
<keyword evidence="8" id="KW-1185">Reference proteome</keyword>
<dbReference type="PANTHER" id="PTHR42852:SF13">
    <property type="entry name" value="PROTEIN DIPZ"/>
    <property type="match status" value="1"/>
</dbReference>
<reference evidence="7 8" key="1">
    <citation type="submission" date="2019-02" db="EMBL/GenBank/DDBJ databases">
        <title>Deep-cultivation of Planctomycetes and their phenomic and genomic characterization uncovers novel biology.</title>
        <authorList>
            <person name="Wiegand S."/>
            <person name="Jogler M."/>
            <person name="Boedeker C."/>
            <person name="Pinto D."/>
            <person name="Vollmers J."/>
            <person name="Rivas-Marin E."/>
            <person name="Kohn T."/>
            <person name="Peeters S.H."/>
            <person name="Heuer A."/>
            <person name="Rast P."/>
            <person name="Oberbeckmann S."/>
            <person name="Bunk B."/>
            <person name="Jeske O."/>
            <person name="Meyerdierks A."/>
            <person name="Storesund J.E."/>
            <person name="Kallscheuer N."/>
            <person name="Luecker S."/>
            <person name="Lage O.M."/>
            <person name="Pohl T."/>
            <person name="Merkel B.J."/>
            <person name="Hornburger P."/>
            <person name="Mueller R.-W."/>
            <person name="Bruemmer F."/>
            <person name="Labrenz M."/>
            <person name="Spormann A.M."/>
            <person name="Op den Camp H."/>
            <person name="Overmann J."/>
            <person name="Amann R."/>
            <person name="Jetten M.S.M."/>
            <person name="Mascher T."/>
            <person name="Medema M.H."/>
            <person name="Devos D.P."/>
            <person name="Kaster A.-K."/>
            <person name="Ovreas L."/>
            <person name="Rohde M."/>
            <person name="Galperin M.Y."/>
            <person name="Jogler C."/>
        </authorList>
    </citation>
    <scope>NUCLEOTIDE SEQUENCE [LARGE SCALE GENOMIC DNA]</scope>
    <source>
        <strain evidence="7 8">ETA_A8</strain>
    </source>
</reference>
<dbReference type="GO" id="GO:0030313">
    <property type="term" value="C:cell envelope"/>
    <property type="evidence" value="ECO:0007669"/>
    <property type="project" value="UniProtKB-SubCell"/>
</dbReference>
<keyword evidence="2" id="KW-0201">Cytochrome c-type biogenesis</keyword>
<feature type="region of interest" description="Disordered" evidence="4">
    <location>
        <begin position="571"/>
        <end position="608"/>
    </location>
</feature>
<accession>A0A517YN05</accession>
<name>A0A517YN05_9BACT</name>
<feature type="region of interest" description="Disordered" evidence="4">
    <location>
        <begin position="33"/>
        <end position="109"/>
    </location>
</feature>
<dbReference type="KEGG" id="aagg:ETAA8_67540"/>
<dbReference type="InterPro" id="IPR050553">
    <property type="entry name" value="Thioredoxin_ResA/DsbE_sf"/>
</dbReference>
<dbReference type="OrthoDB" id="252709at2"/>
<protein>
    <submittedName>
        <fullName evidence="7">Thiol:disulfide interchange protein TlpA</fullName>
    </submittedName>
</protein>
<evidence type="ECO:0000256" key="5">
    <source>
        <dbReference type="SAM" id="SignalP"/>
    </source>
</evidence>
<dbReference type="SUPFAM" id="SSF52833">
    <property type="entry name" value="Thioredoxin-like"/>
    <property type="match status" value="2"/>
</dbReference>
<dbReference type="PANTHER" id="PTHR42852">
    <property type="entry name" value="THIOL:DISULFIDE INTERCHANGE PROTEIN DSBE"/>
    <property type="match status" value="1"/>
</dbReference>
<keyword evidence="3" id="KW-0676">Redox-active center</keyword>
<keyword evidence="5" id="KW-0732">Signal</keyword>
<dbReference type="Proteomes" id="UP000315017">
    <property type="component" value="Chromosome"/>
</dbReference>
<dbReference type="InterPro" id="IPR013740">
    <property type="entry name" value="Redoxin"/>
</dbReference>
<sequence precursor="true">MVIRSSLLARFLSVAVSLGLFGAGLVMTGCNTDDAPVTAKNSKFKVSDDSGEKGGMPPATPPQGAVPEQPAAPITQPPLTPPGEGTPPVGQPPTTPPALPANGVAEDKDGSLTLSGEAAQLVEAINQLKSTEPPGNTQEEQLANLVKSQQIIVELSRRLLTLNKHPKLDQFALSEATQALVALAELRDPSAPTRMTLFAEELSKHPNAEMARTGRLMLFNTDMIAKLQANEKVDTAVVLKGIEDLLEKDGGDQQVFMVSTRVCQFLSERGESDAAAKGMRMIAASYQDNEMKELSDAAKSLLDSANVTELNVPSMLNDVYDKKEGAEDQLLAKLQGLFKDKNPNPIFIAPVLDVIMRFELLGKSALVEKMYAMLETAYSGHENDEVTKQLAEIITGGRKRYALVGQPFAADAVTVEGKKFDLADYKGKVLLVNLWGTFSPPSMEEMPVLRKLHEDLRAQGLEVIGLDLDVDLARIEAFFKYQKKMVPFPNYLSPEVVAGKKIEDWHATSLAQQFGLQSIPFYVLVNKEGNIDSIFHFRLDPERVGGRLKELLGLKEVPDFSIKPAVIENPTIPRAFPTPPLEAPPTTPEPPAETPAKPATPAKNEGGSWLRKLDRQLATAWSALANHSFLAEEAAEVKDAAATPPEPNAYLAKPDLTSTQLTDWLLRMLDKPKTIQARPGFTAAIVDACDRILADKGAKESEQLLAIENKLAILHTAACNDDAIADEQLKEFVAALKDDTRPRVARETAFYLQERKVLDAAALTPEECAKLLPELQAYYGKEKLAAKHLRMASGTVELINKLADGDAREKHFTEFGTLFAKSSSKELARYGKKLAQKPETKESDLVGKPLELVGNLADGTPFAWEKYRGKVVIVDFWATWCGPCRKEMPNVKALREKLKDKGFEVVGVSVDKDEEALATYLEENEIPWETLAGEEAGELATKYGVRGIPTMMLVDQQGNVVAVAHNIAALAPQAEKLLAK</sequence>
<dbReference type="RefSeq" id="WP_145098990.1">
    <property type="nucleotide sequence ID" value="NZ_CP036274.1"/>
</dbReference>
<organism evidence="7 8">
    <name type="scientific">Anatilimnocola aggregata</name>
    <dbReference type="NCBI Taxonomy" id="2528021"/>
    <lineage>
        <taxon>Bacteria</taxon>
        <taxon>Pseudomonadati</taxon>
        <taxon>Planctomycetota</taxon>
        <taxon>Planctomycetia</taxon>
        <taxon>Pirellulales</taxon>
        <taxon>Pirellulaceae</taxon>
        <taxon>Anatilimnocola</taxon>
    </lineage>
</organism>
<feature type="compositionally biased region" description="Pro residues" evidence="4">
    <location>
        <begin position="75"/>
        <end position="99"/>
    </location>
</feature>
<evidence type="ECO:0000256" key="4">
    <source>
        <dbReference type="SAM" id="MobiDB-lite"/>
    </source>
</evidence>
<dbReference type="GO" id="GO:0017004">
    <property type="term" value="P:cytochrome complex assembly"/>
    <property type="evidence" value="ECO:0007669"/>
    <property type="project" value="UniProtKB-KW"/>
</dbReference>
<feature type="domain" description="Thioredoxin" evidence="6">
    <location>
        <begin position="399"/>
        <end position="553"/>
    </location>
</feature>
<dbReference type="GO" id="GO:0016491">
    <property type="term" value="F:oxidoreductase activity"/>
    <property type="evidence" value="ECO:0007669"/>
    <property type="project" value="InterPro"/>
</dbReference>
<dbReference type="Gene3D" id="3.40.30.10">
    <property type="entry name" value="Glutaredoxin"/>
    <property type="match status" value="2"/>
</dbReference>
<evidence type="ECO:0000313" key="8">
    <source>
        <dbReference type="Proteomes" id="UP000315017"/>
    </source>
</evidence>
<dbReference type="PROSITE" id="PS00194">
    <property type="entry name" value="THIOREDOXIN_1"/>
    <property type="match status" value="1"/>
</dbReference>
<dbReference type="InterPro" id="IPR036249">
    <property type="entry name" value="Thioredoxin-like_sf"/>
</dbReference>
<dbReference type="Pfam" id="PF08534">
    <property type="entry name" value="Redoxin"/>
    <property type="match status" value="2"/>
</dbReference>
<proteinExistence type="predicted"/>
<dbReference type="InterPro" id="IPR017937">
    <property type="entry name" value="Thioredoxin_CS"/>
</dbReference>
<evidence type="ECO:0000313" key="7">
    <source>
        <dbReference type="EMBL" id="QDU31594.1"/>
    </source>
</evidence>